<accession>A0A9X1FQL6</accession>
<keyword evidence="3" id="KW-1185">Reference proteome</keyword>
<organism evidence="2 3">
    <name type="scientific">Halomarinibacterium sedimenti</name>
    <dbReference type="NCBI Taxonomy" id="2857106"/>
    <lineage>
        <taxon>Bacteria</taxon>
        <taxon>Pseudomonadati</taxon>
        <taxon>Bacteroidota</taxon>
        <taxon>Flavobacteriia</taxon>
        <taxon>Flavobacteriales</taxon>
        <taxon>Flavobacteriaceae</taxon>
        <taxon>Halomarinibacterium</taxon>
    </lineage>
</organism>
<evidence type="ECO:0000259" key="1">
    <source>
        <dbReference type="Pfam" id="PF00535"/>
    </source>
</evidence>
<name>A0A9X1FQL6_9FLAO</name>
<dbReference type="InterPro" id="IPR001173">
    <property type="entry name" value="Glyco_trans_2-like"/>
</dbReference>
<evidence type="ECO:0000313" key="2">
    <source>
        <dbReference type="EMBL" id="MBW2938904.1"/>
    </source>
</evidence>
<dbReference type="Proteomes" id="UP001138686">
    <property type="component" value="Unassembled WGS sequence"/>
</dbReference>
<gene>
    <name evidence="2" type="ORF">KXJ69_12370</name>
</gene>
<proteinExistence type="predicted"/>
<dbReference type="GO" id="GO:0016758">
    <property type="term" value="F:hexosyltransferase activity"/>
    <property type="evidence" value="ECO:0007669"/>
    <property type="project" value="UniProtKB-ARBA"/>
</dbReference>
<dbReference type="AlphaFoldDB" id="A0A9X1FQL6"/>
<evidence type="ECO:0000313" key="3">
    <source>
        <dbReference type="Proteomes" id="UP001138686"/>
    </source>
</evidence>
<comment type="caution">
    <text evidence="2">The sequence shown here is derived from an EMBL/GenBank/DDBJ whole genome shotgun (WGS) entry which is preliminary data.</text>
</comment>
<dbReference type="PANTHER" id="PTHR22916:SF71">
    <property type="entry name" value="GLYCOSYL TRANSFERASE"/>
    <property type="match status" value="1"/>
</dbReference>
<protein>
    <submittedName>
        <fullName evidence="2">Glycosyltransferase</fullName>
    </submittedName>
</protein>
<dbReference type="PANTHER" id="PTHR22916">
    <property type="entry name" value="GLYCOSYLTRANSFERASE"/>
    <property type="match status" value="1"/>
</dbReference>
<dbReference type="Pfam" id="PF00535">
    <property type="entry name" value="Glycos_transf_2"/>
    <property type="match status" value="1"/>
</dbReference>
<dbReference type="RefSeq" id="WP_219053433.1">
    <property type="nucleotide sequence ID" value="NZ_JAHWDP010000006.1"/>
</dbReference>
<sequence length="293" mass="34673">MISILIPTYNYSIFPLVKILHEQCSVLNIPFEISVLEDASTKVFTENTEIVSLKNTSYRKLETNVGRTKTRNLLAENAQYNWLLFLDADTTPVNDNFIEKYIEELNQITSVVFGGIQYSQEKPTREYLLRWVYGTKRESKSVFERNKNPYYIISQNLFIEKNTFLQINKHLDNSYGMDNIFSYRLQKNGMEVKHIDNPVYHHGLEKGSVFLEKSLMAIDTLIYQESKNNISENFTSLQKFYLKLKRMHLVEFTYKIIDPFLIKMKHNLCSEKPNIILLDFYKLYHYIKLKHGK</sequence>
<feature type="domain" description="Glycosyltransferase 2-like" evidence="1">
    <location>
        <begin position="3"/>
        <end position="147"/>
    </location>
</feature>
<reference evidence="2" key="1">
    <citation type="submission" date="2021-07" db="EMBL/GenBank/DDBJ databases">
        <title>Aureisphaera sp. CAU 1614 isolated from sea sediment.</title>
        <authorList>
            <person name="Kim W."/>
        </authorList>
    </citation>
    <scope>NUCLEOTIDE SEQUENCE</scope>
    <source>
        <strain evidence="2">CAU 1614</strain>
    </source>
</reference>
<dbReference type="EMBL" id="JAHWDP010000006">
    <property type="protein sequence ID" value="MBW2938904.1"/>
    <property type="molecule type" value="Genomic_DNA"/>
</dbReference>